<feature type="domain" description="Endonuclease GajA/Old nuclease/RecF-like AAA" evidence="1">
    <location>
        <begin position="274"/>
        <end position="324"/>
    </location>
</feature>
<dbReference type="InterPro" id="IPR041685">
    <property type="entry name" value="AAA_GajA/Old/RecF-like"/>
</dbReference>
<comment type="caution">
    <text evidence="2">The sequence shown here is derived from an EMBL/GenBank/DDBJ whole genome shotgun (WGS) entry which is preliminary data.</text>
</comment>
<organism evidence="2 3">
    <name type="scientific">Prevotella jejuni</name>
    <dbReference type="NCBI Taxonomy" id="1177574"/>
    <lineage>
        <taxon>Bacteria</taxon>
        <taxon>Pseudomonadati</taxon>
        <taxon>Bacteroidota</taxon>
        <taxon>Bacteroidia</taxon>
        <taxon>Bacteroidales</taxon>
        <taxon>Prevotellaceae</taxon>
        <taxon>Prevotella</taxon>
    </lineage>
</organism>
<dbReference type="OrthoDB" id="9792800at2"/>
<keyword evidence="3" id="KW-1185">Reference proteome</keyword>
<dbReference type="Pfam" id="PF13175">
    <property type="entry name" value="AAA_15"/>
    <property type="match status" value="1"/>
</dbReference>
<sequence>MKKIIIDIHKFGPLQEVSFQVAPFMVFTGMSKLGKSYANYLVYYLFTSLLNYKDAEKLGEHLVGKNSSGSFTLSGDFLSTYLHDNVTAFMRALLGDPTIECDVDFLFPEFGESLHVTYQEIAATEEEIEKRLGNMLNISINGKETRGKIIINTAFTVGEYCQVVLSHRLLENFYPTALIFPPANGALINANYSLTSSINRDGMYGRFLADNEYCISIGSTDAQSPYLNQIKKITDGDVVKEEGKEFLVLDGGKYVNMSAAASSIKEISPLLFLLKNRPGTKVAICLEEPEAHLHPSMQIQVADLIAECINNGFLFHITTHSDYFMDRLNQLIKLGNIRKKNETTFKEYCTANGLSEKTFLDGDNVKAYFFHRDDETGKVVIEELPVEEGGIPMKTFYETVEKMRKQDEQIDEMLYSLNASDQ</sequence>
<dbReference type="GeneID" id="94030362"/>
<protein>
    <submittedName>
        <fullName evidence="2">Predicted ATPase</fullName>
    </submittedName>
</protein>
<dbReference type="KEGG" id="pje:CRM71_13555"/>
<reference evidence="2 3" key="1">
    <citation type="submission" date="2017-06" db="EMBL/GenBank/DDBJ databases">
        <authorList>
            <person name="Varghese N."/>
            <person name="Submissions S."/>
        </authorList>
    </citation>
    <scope>NUCLEOTIDE SEQUENCE [LARGE SCALE GENOMIC DNA]</scope>
    <source>
        <strain evidence="2 3">DSM 26989</strain>
    </source>
</reference>
<dbReference type="Gene3D" id="3.40.50.300">
    <property type="entry name" value="P-loop containing nucleotide triphosphate hydrolases"/>
    <property type="match status" value="1"/>
</dbReference>
<gene>
    <name evidence="2" type="ORF">SAMN06265364_1318</name>
</gene>
<dbReference type="EMBL" id="FZNZ01000031">
    <property type="protein sequence ID" value="SNS03405.1"/>
    <property type="molecule type" value="Genomic_DNA"/>
</dbReference>
<name>A0A2N9QRG4_9BACT</name>
<accession>A0A2N9QRG4</accession>
<dbReference type="SUPFAM" id="SSF52540">
    <property type="entry name" value="P-loop containing nucleoside triphosphate hydrolases"/>
    <property type="match status" value="1"/>
</dbReference>
<dbReference type="Proteomes" id="UP000198427">
    <property type="component" value="Unassembled WGS sequence"/>
</dbReference>
<dbReference type="AlphaFoldDB" id="A0A2N9QRG4"/>
<evidence type="ECO:0000313" key="2">
    <source>
        <dbReference type="EMBL" id="SNS03405.1"/>
    </source>
</evidence>
<evidence type="ECO:0000313" key="3">
    <source>
        <dbReference type="Proteomes" id="UP000198427"/>
    </source>
</evidence>
<dbReference type="InterPro" id="IPR027417">
    <property type="entry name" value="P-loop_NTPase"/>
</dbReference>
<evidence type="ECO:0000259" key="1">
    <source>
        <dbReference type="Pfam" id="PF13175"/>
    </source>
</evidence>
<dbReference type="RefSeq" id="WP_089366908.1">
    <property type="nucleotide sequence ID" value="NZ_CP023864.1"/>
</dbReference>
<proteinExistence type="predicted"/>